<dbReference type="Gene3D" id="1.10.3720.10">
    <property type="entry name" value="MetI-like"/>
    <property type="match status" value="1"/>
</dbReference>
<feature type="transmembrane region" description="Helical" evidence="7">
    <location>
        <begin position="124"/>
        <end position="142"/>
    </location>
</feature>
<evidence type="ECO:0000256" key="6">
    <source>
        <dbReference type="ARBA" id="ARBA00023136"/>
    </source>
</evidence>
<evidence type="ECO:0000256" key="3">
    <source>
        <dbReference type="ARBA" id="ARBA00022475"/>
    </source>
</evidence>
<evidence type="ECO:0000256" key="2">
    <source>
        <dbReference type="ARBA" id="ARBA00022448"/>
    </source>
</evidence>
<dbReference type="Pfam" id="PF00528">
    <property type="entry name" value="BPD_transp_1"/>
    <property type="match status" value="1"/>
</dbReference>
<keyword evidence="5 7" id="KW-1133">Transmembrane helix</keyword>
<comment type="similarity">
    <text evidence="7">Belongs to the binding-protein-dependent transport system permease family.</text>
</comment>
<keyword evidence="6 7" id="KW-0472">Membrane</keyword>
<dbReference type="RefSeq" id="WP_163067347.1">
    <property type="nucleotide sequence ID" value="NZ_CP048649.1"/>
</dbReference>
<dbReference type="InterPro" id="IPR035906">
    <property type="entry name" value="MetI-like_sf"/>
</dbReference>
<dbReference type="EMBL" id="CP048649">
    <property type="protein sequence ID" value="QIB70107.1"/>
    <property type="molecule type" value="Genomic_DNA"/>
</dbReference>
<dbReference type="PANTHER" id="PTHR30151:SF20">
    <property type="entry name" value="ABC TRANSPORTER PERMEASE PROTEIN HI_0355-RELATED"/>
    <property type="match status" value="1"/>
</dbReference>
<dbReference type="SUPFAM" id="SSF161098">
    <property type="entry name" value="MetI-like"/>
    <property type="match status" value="1"/>
</dbReference>
<dbReference type="PROSITE" id="PS50928">
    <property type="entry name" value="ABC_TM1"/>
    <property type="match status" value="1"/>
</dbReference>
<accession>A0A858BX09</accession>
<keyword evidence="10" id="KW-1185">Reference proteome</keyword>
<evidence type="ECO:0000313" key="10">
    <source>
        <dbReference type="Proteomes" id="UP000466848"/>
    </source>
</evidence>
<dbReference type="KEGG" id="abut:Ami103574_12745"/>
<gene>
    <name evidence="9" type="ORF">Ami103574_12745</name>
</gene>
<keyword evidence="3" id="KW-1003">Cell membrane</keyword>
<dbReference type="GO" id="GO:0055085">
    <property type="term" value="P:transmembrane transport"/>
    <property type="evidence" value="ECO:0007669"/>
    <property type="project" value="InterPro"/>
</dbReference>
<evidence type="ECO:0000259" key="8">
    <source>
        <dbReference type="PROSITE" id="PS50928"/>
    </source>
</evidence>
<feature type="transmembrane region" description="Helical" evidence="7">
    <location>
        <begin position="95"/>
        <end position="118"/>
    </location>
</feature>
<evidence type="ECO:0000313" key="9">
    <source>
        <dbReference type="EMBL" id="QIB70107.1"/>
    </source>
</evidence>
<evidence type="ECO:0000256" key="7">
    <source>
        <dbReference type="RuleBase" id="RU363032"/>
    </source>
</evidence>
<evidence type="ECO:0000256" key="5">
    <source>
        <dbReference type="ARBA" id="ARBA00022989"/>
    </source>
</evidence>
<name>A0A858BX09_9FIRM</name>
<comment type="subcellular location">
    <subcellularLocation>
        <location evidence="1 7">Cell membrane</location>
        <topology evidence="1 7">Multi-pass membrane protein</topology>
    </subcellularLocation>
</comment>
<dbReference type="PANTHER" id="PTHR30151">
    <property type="entry name" value="ALKANE SULFONATE ABC TRANSPORTER-RELATED, MEMBRANE SUBUNIT"/>
    <property type="match status" value="1"/>
</dbReference>
<keyword evidence="4 7" id="KW-0812">Transmembrane</keyword>
<reference evidence="9 10" key="1">
    <citation type="submission" date="2020-02" db="EMBL/GenBank/DDBJ databases">
        <authorList>
            <person name="Kim Y.B."/>
            <person name="Roh S.W."/>
        </authorList>
    </citation>
    <scope>NUCLEOTIDE SEQUENCE [LARGE SCALE GENOMIC DNA]</scope>
    <source>
        <strain evidence="9 10">DSM 103574</strain>
    </source>
</reference>
<sequence length="257" mass="27873">MNKGNGTDRLMPIAAGVMFFLFWQLGIFHLLLGVELYQLPLPSSIGATIVDKLPVLLAYSWVTLTEAVFGILVGSLLGFIVAVLATVFPKWGYGGLFVLSALNAVPIIALAPIMNLWFGDGLSGKIAVVAITTMAAMAFNAYRGLNELKPFAEDLMQSYGASRWVIFYKLRLPNSVTHMVTAMKINVTAGMIGAIIGEFFYSSKGLGYMISNSVKVARMSEGWAGICFAALIGIGLYSAVSLVERYKLKWHASQQIN</sequence>
<feature type="domain" description="ABC transmembrane type-1" evidence="8">
    <location>
        <begin position="60"/>
        <end position="244"/>
    </location>
</feature>
<dbReference type="CDD" id="cd06261">
    <property type="entry name" value="TM_PBP2"/>
    <property type="match status" value="1"/>
</dbReference>
<proteinExistence type="inferred from homology"/>
<evidence type="ECO:0000256" key="1">
    <source>
        <dbReference type="ARBA" id="ARBA00004651"/>
    </source>
</evidence>
<feature type="transmembrane region" description="Helical" evidence="7">
    <location>
        <begin position="185"/>
        <end position="202"/>
    </location>
</feature>
<dbReference type="Proteomes" id="UP000466848">
    <property type="component" value="Chromosome"/>
</dbReference>
<dbReference type="AlphaFoldDB" id="A0A858BX09"/>
<protein>
    <submittedName>
        <fullName evidence="9">ABC transporter permease</fullName>
    </submittedName>
</protein>
<feature type="transmembrane region" description="Helical" evidence="7">
    <location>
        <begin position="222"/>
        <end position="243"/>
    </location>
</feature>
<feature type="transmembrane region" description="Helical" evidence="7">
    <location>
        <begin position="12"/>
        <end position="32"/>
    </location>
</feature>
<organism evidence="9 10">
    <name type="scientific">Aminipila butyrica</name>
    <dbReference type="NCBI Taxonomy" id="433296"/>
    <lineage>
        <taxon>Bacteria</taxon>
        <taxon>Bacillati</taxon>
        <taxon>Bacillota</taxon>
        <taxon>Clostridia</taxon>
        <taxon>Peptostreptococcales</taxon>
        <taxon>Anaerovoracaceae</taxon>
        <taxon>Aminipila</taxon>
    </lineage>
</organism>
<dbReference type="InterPro" id="IPR000515">
    <property type="entry name" value="MetI-like"/>
</dbReference>
<dbReference type="GO" id="GO:0005886">
    <property type="term" value="C:plasma membrane"/>
    <property type="evidence" value="ECO:0007669"/>
    <property type="project" value="UniProtKB-SubCell"/>
</dbReference>
<feature type="transmembrane region" description="Helical" evidence="7">
    <location>
        <begin position="67"/>
        <end position="88"/>
    </location>
</feature>
<keyword evidence="2 7" id="KW-0813">Transport</keyword>
<evidence type="ECO:0000256" key="4">
    <source>
        <dbReference type="ARBA" id="ARBA00022692"/>
    </source>
</evidence>